<sequence>MFFPHPQNPAVGEHMWVNEVAFGPDDMTGTLCNDPGWLRGLRCGQRVALSLDRVSDGFFVSGGALRGGFTLKLLYRQYTPAQFAECRSDPPACYLADWYEQQLAERGG</sequence>
<keyword evidence="3" id="KW-1185">Reference proteome</keyword>
<proteinExistence type="predicted"/>
<dbReference type="InterPro" id="IPR018756">
    <property type="entry name" value="DUF2314"/>
</dbReference>
<dbReference type="Pfam" id="PF10077">
    <property type="entry name" value="DUF2314"/>
    <property type="match status" value="1"/>
</dbReference>
<dbReference type="KEGG" id="ftj:FTUN_7391"/>
<feature type="domain" description="DUF2314" evidence="1">
    <location>
        <begin position="7"/>
        <end position="82"/>
    </location>
</feature>
<accession>A0A6M5Z0S4</accession>
<evidence type="ECO:0000313" key="2">
    <source>
        <dbReference type="EMBL" id="QJW99768.1"/>
    </source>
</evidence>
<protein>
    <recommendedName>
        <fullName evidence="1">DUF2314 domain-containing protein</fullName>
    </recommendedName>
</protein>
<reference evidence="3" key="1">
    <citation type="submission" date="2020-05" db="EMBL/GenBank/DDBJ databases">
        <title>Frigoriglobus tundricola gen. nov., sp. nov., a psychrotolerant cellulolytic planctomycete of the family Gemmataceae with two divergent copies of 16S rRNA gene.</title>
        <authorList>
            <person name="Kulichevskaya I.S."/>
            <person name="Ivanova A.A."/>
            <person name="Naumoff D.G."/>
            <person name="Beletsky A.V."/>
            <person name="Rijpstra W.I.C."/>
            <person name="Sinninghe Damste J.S."/>
            <person name="Mardanov A.V."/>
            <person name="Ravin N.V."/>
            <person name="Dedysh S.N."/>
        </authorList>
    </citation>
    <scope>NUCLEOTIDE SEQUENCE [LARGE SCALE GENOMIC DNA]</scope>
    <source>
        <strain evidence="3">PL17</strain>
    </source>
</reference>
<dbReference type="AlphaFoldDB" id="A0A6M5Z0S4"/>
<organism evidence="2 3">
    <name type="scientific">Frigoriglobus tundricola</name>
    <dbReference type="NCBI Taxonomy" id="2774151"/>
    <lineage>
        <taxon>Bacteria</taxon>
        <taxon>Pseudomonadati</taxon>
        <taxon>Planctomycetota</taxon>
        <taxon>Planctomycetia</taxon>
        <taxon>Gemmatales</taxon>
        <taxon>Gemmataceae</taxon>
        <taxon>Frigoriglobus</taxon>
    </lineage>
</organism>
<gene>
    <name evidence="2" type="ORF">FTUN_7391</name>
</gene>
<evidence type="ECO:0000313" key="3">
    <source>
        <dbReference type="Proteomes" id="UP000503447"/>
    </source>
</evidence>
<name>A0A6M5Z0S4_9BACT</name>
<dbReference type="Proteomes" id="UP000503447">
    <property type="component" value="Chromosome"/>
</dbReference>
<dbReference type="EMBL" id="CP053452">
    <property type="protein sequence ID" value="QJW99768.1"/>
    <property type="molecule type" value="Genomic_DNA"/>
</dbReference>
<evidence type="ECO:0000259" key="1">
    <source>
        <dbReference type="Pfam" id="PF10077"/>
    </source>
</evidence>